<name>A0AAV3QST6_LITER</name>
<comment type="caution">
    <text evidence="2">The sequence shown here is derived from an EMBL/GenBank/DDBJ whole genome shotgun (WGS) entry which is preliminary data.</text>
</comment>
<evidence type="ECO:0000313" key="3">
    <source>
        <dbReference type="Proteomes" id="UP001454036"/>
    </source>
</evidence>
<keyword evidence="3" id="KW-1185">Reference proteome</keyword>
<dbReference type="Proteomes" id="UP001454036">
    <property type="component" value="Unassembled WGS sequence"/>
</dbReference>
<evidence type="ECO:0000313" key="2">
    <source>
        <dbReference type="EMBL" id="GAA0166779.1"/>
    </source>
</evidence>
<dbReference type="InterPro" id="IPR029058">
    <property type="entry name" value="AB_hydrolase_fold"/>
</dbReference>
<keyword evidence="1" id="KW-0378">Hydrolase</keyword>
<reference evidence="2 3" key="1">
    <citation type="submission" date="2024-01" db="EMBL/GenBank/DDBJ databases">
        <title>The complete chloroplast genome sequence of Lithospermum erythrorhizon: insights into the phylogenetic relationship among Boraginaceae species and the maternal lineages of purple gromwells.</title>
        <authorList>
            <person name="Okada T."/>
            <person name="Watanabe K."/>
        </authorList>
    </citation>
    <scope>NUCLEOTIDE SEQUENCE [LARGE SCALE GENOMIC DNA]</scope>
</reference>
<protein>
    <submittedName>
        <fullName evidence="2">Protein modifying enzyme</fullName>
    </submittedName>
</protein>
<accession>A0AAV3QST6</accession>
<dbReference type="PANTHER" id="PTHR11247">
    <property type="entry name" value="PALMITOYL-PROTEIN THIOESTERASE/DOLICHYLDIPHOSPHATASE 1"/>
    <property type="match status" value="1"/>
</dbReference>
<dbReference type="Gene3D" id="3.40.50.1820">
    <property type="entry name" value="alpha/beta hydrolase"/>
    <property type="match status" value="1"/>
</dbReference>
<dbReference type="GO" id="GO:0016790">
    <property type="term" value="F:thiolester hydrolase activity"/>
    <property type="evidence" value="ECO:0007669"/>
    <property type="project" value="TreeGrafter"/>
</dbReference>
<proteinExistence type="predicted"/>
<organism evidence="2 3">
    <name type="scientific">Lithospermum erythrorhizon</name>
    <name type="common">Purple gromwell</name>
    <name type="synonym">Lithospermum officinale var. erythrorhizon</name>
    <dbReference type="NCBI Taxonomy" id="34254"/>
    <lineage>
        <taxon>Eukaryota</taxon>
        <taxon>Viridiplantae</taxon>
        <taxon>Streptophyta</taxon>
        <taxon>Embryophyta</taxon>
        <taxon>Tracheophyta</taxon>
        <taxon>Spermatophyta</taxon>
        <taxon>Magnoliopsida</taxon>
        <taxon>eudicotyledons</taxon>
        <taxon>Gunneridae</taxon>
        <taxon>Pentapetalae</taxon>
        <taxon>asterids</taxon>
        <taxon>lamiids</taxon>
        <taxon>Boraginales</taxon>
        <taxon>Boraginaceae</taxon>
        <taxon>Boraginoideae</taxon>
        <taxon>Lithospermeae</taxon>
        <taxon>Lithospermum</taxon>
    </lineage>
</organism>
<dbReference type="AlphaFoldDB" id="A0AAV3QST6"/>
<dbReference type="SUPFAM" id="SSF53474">
    <property type="entry name" value="alpha/beta-Hydrolases"/>
    <property type="match status" value="1"/>
</dbReference>
<dbReference type="EMBL" id="BAABME010005852">
    <property type="protein sequence ID" value="GAA0166779.1"/>
    <property type="molecule type" value="Genomic_DNA"/>
</dbReference>
<gene>
    <name evidence="2" type="ORF">LIER_21859</name>
</gene>
<dbReference type="Pfam" id="PF02089">
    <property type="entry name" value="Palm_thioest"/>
    <property type="match status" value="1"/>
</dbReference>
<dbReference type="PANTHER" id="PTHR11247:SF79">
    <property type="entry name" value="ALPHA_BETA-HYDROLASES SUPERFAMILY PROTEIN"/>
    <property type="match status" value="1"/>
</dbReference>
<sequence length="248" mass="28472">MPVFGLELQMNCCTRPALHASIPFQFKSDCSNSTLFLQSGVLCKLVDWIIKFAIYCDFVQEHLAPAGYVKIPNDIDDYKSGCTFLPKLNNEVFINSTYKERFSSLKNLVLIMFDGDTILVPKETSWFGYYPEGSWSPILSAQETTLYKEDWIGLKTLDEAGKVKFLKVPGTHLEISLKEMESYILPYLVEENTTQLTSTLSQPSNHQKYIDRTISPEEDFKIRLHNDPESTAMKLHAIWSAKNQEDRY</sequence>
<evidence type="ECO:0000256" key="1">
    <source>
        <dbReference type="ARBA" id="ARBA00022801"/>
    </source>
</evidence>